<reference evidence="2 3" key="1">
    <citation type="submission" date="2016-08" db="EMBL/GenBank/DDBJ databases">
        <title>Whole genome sequence of Pseudomonas graminis strain UASWS1507, a potential biological control agent for agriculture.</title>
        <authorList>
            <person name="Crovadore J."/>
            <person name="Calmin G."/>
            <person name="Chablais R."/>
            <person name="Cochard B."/>
            <person name="Lefort F."/>
        </authorList>
    </citation>
    <scope>NUCLEOTIDE SEQUENCE [LARGE SCALE GENOMIC DNA]</scope>
    <source>
        <strain evidence="2 3">UASWS1507</strain>
    </source>
</reference>
<comment type="caution">
    <text evidence="2">The sequence shown here is derived from an EMBL/GenBank/DDBJ whole genome shotgun (WGS) entry which is preliminary data.</text>
</comment>
<dbReference type="RefSeq" id="WP_065988950.1">
    <property type="nucleotide sequence ID" value="NZ_MDEN01000062.1"/>
</dbReference>
<evidence type="ECO:0000259" key="1">
    <source>
        <dbReference type="Pfam" id="PF18660"/>
    </source>
</evidence>
<evidence type="ECO:0000313" key="2">
    <source>
        <dbReference type="EMBL" id="OCX20503.1"/>
    </source>
</evidence>
<gene>
    <name evidence="2" type="ORF">BBI10_13170</name>
</gene>
<dbReference type="Pfam" id="PF18660">
    <property type="entry name" value="Tsi6"/>
    <property type="match status" value="1"/>
</dbReference>
<dbReference type="OrthoDB" id="6937479at2"/>
<name>A0A1C2E0Q2_9PSED</name>
<dbReference type="InterPro" id="IPR040818">
    <property type="entry name" value="Tsi6"/>
</dbReference>
<dbReference type="AlphaFoldDB" id="A0A1C2E0Q2"/>
<organism evidence="2 3">
    <name type="scientific">Pseudomonas graminis</name>
    <dbReference type="NCBI Taxonomy" id="158627"/>
    <lineage>
        <taxon>Bacteria</taxon>
        <taxon>Pseudomonadati</taxon>
        <taxon>Pseudomonadota</taxon>
        <taxon>Gammaproteobacteria</taxon>
        <taxon>Pseudomonadales</taxon>
        <taxon>Pseudomonadaceae</taxon>
        <taxon>Pseudomonas</taxon>
    </lineage>
</organism>
<sequence>MKKAIDYIDEAIAITRLREASCPAFPLYASSLIQLDFIRNILLGTEKDKSRLHKLTIGAWAGKEFEETDPELAHALGIAYYIGIQIGRGLKIKLPDGQPLESLHRPSPPISGVN</sequence>
<dbReference type="EMBL" id="MDEN01000062">
    <property type="protein sequence ID" value="OCX20503.1"/>
    <property type="molecule type" value="Genomic_DNA"/>
</dbReference>
<feature type="domain" description="Tsi6" evidence="1">
    <location>
        <begin position="4"/>
        <end position="85"/>
    </location>
</feature>
<protein>
    <recommendedName>
        <fullName evidence="1">Tsi6 domain-containing protein</fullName>
    </recommendedName>
</protein>
<proteinExistence type="predicted"/>
<accession>A0A1C2E0Q2</accession>
<dbReference type="Proteomes" id="UP000095143">
    <property type="component" value="Unassembled WGS sequence"/>
</dbReference>
<evidence type="ECO:0000313" key="3">
    <source>
        <dbReference type="Proteomes" id="UP000095143"/>
    </source>
</evidence>